<dbReference type="AlphaFoldDB" id="A0A8J9TLA8"/>
<reference evidence="3" key="1">
    <citation type="submission" date="2022-02" db="EMBL/GenBank/DDBJ databases">
        <authorList>
            <person name="Giguere J D."/>
        </authorList>
    </citation>
    <scope>NUCLEOTIDE SEQUENCE</scope>
    <source>
        <strain evidence="3">CCAP 1055/1</strain>
    </source>
</reference>
<dbReference type="Proteomes" id="UP000836788">
    <property type="component" value="Chromosome 18"/>
</dbReference>
<dbReference type="EMBL" id="OU594959">
    <property type="protein sequence ID" value="CAG9283057.1"/>
    <property type="molecule type" value="Genomic_DNA"/>
</dbReference>
<evidence type="ECO:0000256" key="1">
    <source>
        <dbReference type="SAM" id="Coils"/>
    </source>
</evidence>
<evidence type="ECO:0000313" key="3">
    <source>
        <dbReference type="EMBL" id="CAG9283057.1"/>
    </source>
</evidence>
<gene>
    <name evidence="3" type="ORF">PTTT1_LOCUS21569</name>
</gene>
<name>A0A8J9TLA8_PHATR</name>
<feature type="coiled-coil region" evidence="1">
    <location>
        <begin position="19"/>
        <end position="50"/>
    </location>
</feature>
<keyword evidence="1" id="KW-0175">Coiled coil</keyword>
<protein>
    <recommendedName>
        <fullName evidence="4">Mediator of RNA polymerase II transcription subunit 11</fullName>
    </recommendedName>
</protein>
<feature type="region of interest" description="Disordered" evidence="2">
    <location>
        <begin position="75"/>
        <end position="109"/>
    </location>
</feature>
<evidence type="ECO:0008006" key="4">
    <source>
        <dbReference type="Google" id="ProtNLM"/>
    </source>
</evidence>
<sequence length="179" mass="19833">MASPMPPDAQTVFAPQEELNAVRRQAKLLADDIKQALEETLSQLAHISNETSPWNGRVPLFRSQSAKCQKHLNSQRGMENYERDLDDDTGTQVGTLSDSGGDDYSSPNRVLSFKQYSGLDSGKKRNRIRCGIQVHEDKIRSILSRMKQLTHANVGSTNVKTDQRGDHGDSSSMNSSNSI</sequence>
<organism evidence="3">
    <name type="scientific">Phaeodactylum tricornutum</name>
    <name type="common">Diatom</name>
    <dbReference type="NCBI Taxonomy" id="2850"/>
    <lineage>
        <taxon>Eukaryota</taxon>
        <taxon>Sar</taxon>
        <taxon>Stramenopiles</taxon>
        <taxon>Ochrophyta</taxon>
        <taxon>Bacillariophyta</taxon>
        <taxon>Bacillariophyceae</taxon>
        <taxon>Bacillariophycidae</taxon>
        <taxon>Naviculales</taxon>
        <taxon>Phaeodactylaceae</taxon>
        <taxon>Phaeodactylum</taxon>
    </lineage>
</organism>
<accession>A0A8J9TLA8</accession>
<proteinExistence type="predicted"/>
<feature type="compositionally biased region" description="Low complexity" evidence="2">
    <location>
        <begin position="170"/>
        <end position="179"/>
    </location>
</feature>
<feature type="region of interest" description="Disordered" evidence="2">
    <location>
        <begin position="153"/>
        <end position="179"/>
    </location>
</feature>
<evidence type="ECO:0000256" key="2">
    <source>
        <dbReference type="SAM" id="MobiDB-lite"/>
    </source>
</evidence>